<dbReference type="EMBL" id="NJET01000022">
    <property type="protein sequence ID" value="PHH65063.1"/>
    <property type="molecule type" value="Genomic_DNA"/>
</dbReference>
<proteinExistence type="predicted"/>
<name>A0A2C5YBR6_9HYPO</name>
<protein>
    <submittedName>
        <fullName evidence="1">Uncharacterized protein</fullName>
    </submittedName>
</protein>
<dbReference type="Proteomes" id="UP000226192">
    <property type="component" value="Unassembled WGS sequence"/>
</dbReference>
<comment type="caution">
    <text evidence="1">The sequence shown here is derived from an EMBL/GenBank/DDBJ whole genome shotgun (WGS) entry which is preliminary data.</text>
</comment>
<sequence length="334" mass="37387">MLESEECIGIEAWCSQLYAQQNYTGAKTCFYARRIPWHYISLLSPGCRRGRLWHERCQGTEAICMGTENVEQRAQCIARSRRPLWASKAWRSCPATTAFYDERCMGTDMWCEVQSTVKVIYPSVDDCRGLRDGVPLDSASLPRIEYLLPNHSAERPPFSRVYSERCGESGASDSSEACIGTEAWCQQHSVAKAWPSQEACKDFAAKTNATRSIWLYPSHDCNSGAESCIGTEAACLNNPFCCSDKDERCLGTDAWYLGYAQRGLNYTSRADCFAMRGLEPDSVINLLRGKVLVAGRDGRLRIAANLTTNALVLLIAQHIAFGSRRLLKEPFVKR</sequence>
<organism evidence="1 2">
    <name type="scientific">Ophiocordyceps australis</name>
    <dbReference type="NCBI Taxonomy" id="1399860"/>
    <lineage>
        <taxon>Eukaryota</taxon>
        <taxon>Fungi</taxon>
        <taxon>Dikarya</taxon>
        <taxon>Ascomycota</taxon>
        <taxon>Pezizomycotina</taxon>
        <taxon>Sordariomycetes</taxon>
        <taxon>Hypocreomycetidae</taxon>
        <taxon>Hypocreales</taxon>
        <taxon>Ophiocordycipitaceae</taxon>
        <taxon>Ophiocordyceps</taxon>
    </lineage>
</organism>
<dbReference type="AlphaFoldDB" id="A0A2C5YBR6"/>
<keyword evidence="2" id="KW-1185">Reference proteome</keyword>
<evidence type="ECO:0000313" key="2">
    <source>
        <dbReference type="Proteomes" id="UP000226192"/>
    </source>
</evidence>
<dbReference type="OrthoDB" id="4919657at2759"/>
<gene>
    <name evidence="1" type="ORF">CDD81_3461</name>
</gene>
<evidence type="ECO:0000313" key="1">
    <source>
        <dbReference type="EMBL" id="PHH65063.1"/>
    </source>
</evidence>
<accession>A0A2C5YBR6</accession>
<dbReference type="STRING" id="1399860.A0A2C5YBR6"/>
<reference evidence="1 2" key="1">
    <citation type="submission" date="2017-06" db="EMBL/GenBank/DDBJ databases">
        <title>Ant-infecting Ophiocordyceps genomes reveal a high diversity of potential behavioral manipulation genes and a possible major role for enterotoxins.</title>
        <authorList>
            <person name="De Bekker C."/>
            <person name="Evans H.C."/>
            <person name="Brachmann A."/>
            <person name="Hughes D.P."/>
        </authorList>
    </citation>
    <scope>NUCLEOTIDE SEQUENCE [LARGE SCALE GENOMIC DNA]</scope>
    <source>
        <strain evidence="1 2">Map64</strain>
    </source>
</reference>